<evidence type="ECO:0000313" key="7">
    <source>
        <dbReference type="Proteomes" id="UP000436911"/>
    </source>
</evidence>
<dbReference type="PANTHER" id="PTHR35936:SF17">
    <property type="entry name" value="ARGININE-BINDING EXTRACELLULAR PROTEIN ARTP"/>
    <property type="match status" value="1"/>
</dbReference>
<evidence type="ECO:0000313" key="5">
    <source>
        <dbReference type="EMBL" id="KAA3520774.1"/>
    </source>
</evidence>
<proteinExistence type="predicted"/>
<evidence type="ECO:0000313" key="6">
    <source>
        <dbReference type="EMBL" id="MBF2714198.1"/>
    </source>
</evidence>
<evidence type="ECO:0000256" key="1">
    <source>
        <dbReference type="ARBA" id="ARBA00004418"/>
    </source>
</evidence>
<dbReference type="SUPFAM" id="SSF53850">
    <property type="entry name" value="Periplasmic binding protein-like II"/>
    <property type="match status" value="1"/>
</dbReference>
<feature type="domain" description="Solute-binding protein family 3/N-terminal" evidence="4">
    <location>
        <begin position="37"/>
        <end position="258"/>
    </location>
</feature>
<accession>A0A109CX82</accession>
<gene>
    <name evidence="5" type="ORF">DXT89_24650</name>
    <name evidence="6" type="ORF">IEI95_008055</name>
</gene>
<protein>
    <submittedName>
        <fullName evidence="5">Amino acid ABC transporter</fullName>
    </submittedName>
    <submittedName>
        <fullName evidence="6">Transporter substrate-binding domain-containing protein</fullName>
    </submittedName>
</protein>
<evidence type="ECO:0000256" key="3">
    <source>
        <dbReference type="SAM" id="SignalP"/>
    </source>
</evidence>
<comment type="caution">
    <text evidence="5">The sequence shown here is derived from an EMBL/GenBank/DDBJ whole genome shotgun (WGS) entry which is preliminary data.</text>
</comment>
<name>A0A109CX82_AGRVI</name>
<feature type="signal peptide" evidence="3">
    <location>
        <begin position="1"/>
        <end position="26"/>
    </location>
</feature>
<dbReference type="Pfam" id="PF00497">
    <property type="entry name" value="SBP_bac_3"/>
    <property type="match status" value="1"/>
</dbReference>
<evidence type="ECO:0000256" key="2">
    <source>
        <dbReference type="ARBA" id="ARBA00022729"/>
    </source>
</evidence>
<keyword evidence="2 3" id="KW-0732">Signal</keyword>
<reference evidence="6" key="2">
    <citation type="submission" date="2020-11" db="EMBL/GenBank/DDBJ databases">
        <title>Agrobacterium vitis strain K377 genome.</title>
        <authorList>
            <person name="Xi H."/>
        </authorList>
    </citation>
    <scope>NUCLEOTIDE SEQUENCE</scope>
    <source>
        <strain evidence="6">K377</strain>
    </source>
</reference>
<dbReference type="OrthoDB" id="6192933at2"/>
<dbReference type="Proteomes" id="UP000655037">
    <property type="component" value="Unassembled WGS sequence"/>
</dbReference>
<dbReference type="Gene3D" id="3.40.190.10">
    <property type="entry name" value="Periplasmic binding protein-like II"/>
    <property type="match status" value="2"/>
</dbReference>
<dbReference type="GO" id="GO:0042597">
    <property type="term" value="C:periplasmic space"/>
    <property type="evidence" value="ECO:0007669"/>
    <property type="project" value="UniProtKB-SubCell"/>
</dbReference>
<dbReference type="AlphaFoldDB" id="A0A109CX82"/>
<feature type="chain" id="PRO_5013474150" evidence="3">
    <location>
        <begin position="27"/>
        <end position="267"/>
    </location>
</feature>
<organism evidence="5 7">
    <name type="scientific">Agrobacterium vitis</name>
    <name type="common">Rhizobium vitis</name>
    <dbReference type="NCBI Taxonomy" id="373"/>
    <lineage>
        <taxon>Bacteria</taxon>
        <taxon>Pseudomonadati</taxon>
        <taxon>Pseudomonadota</taxon>
        <taxon>Alphaproteobacteria</taxon>
        <taxon>Hyphomicrobiales</taxon>
        <taxon>Rhizobiaceae</taxon>
        <taxon>Rhizobium/Agrobacterium group</taxon>
        <taxon>Agrobacterium</taxon>
    </lineage>
</organism>
<reference evidence="5 7" key="1">
    <citation type="submission" date="2018-08" db="EMBL/GenBank/DDBJ databases">
        <title>Genome sequencing of Agrobacterium vitis strain ICMP 10754.</title>
        <authorList>
            <person name="Visnovsky S.B."/>
            <person name="Pitman A.R."/>
        </authorList>
    </citation>
    <scope>NUCLEOTIDE SEQUENCE [LARGE SCALE GENOMIC DNA]</scope>
    <source>
        <strain evidence="5 7">ICMP 10754</strain>
    </source>
</reference>
<dbReference type="RefSeq" id="WP_060716655.1">
    <property type="nucleotide sequence ID" value="NZ_CP055265.1"/>
</dbReference>
<dbReference type="EMBL" id="QUSG01000025">
    <property type="protein sequence ID" value="KAA3520774.1"/>
    <property type="molecule type" value="Genomic_DNA"/>
</dbReference>
<evidence type="ECO:0000259" key="4">
    <source>
        <dbReference type="SMART" id="SM00062"/>
    </source>
</evidence>
<dbReference type="SMART" id="SM00062">
    <property type="entry name" value="PBPb"/>
    <property type="match status" value="1"/>
</dbReference>
<comment type="subcellular location">
    <subcellularLocation>
        <location evidence="1">Periplasm</location>
    </subcellularLocation>
</comment>
<dbReference type="GeneID" id="60684218"/>
<sequence>MKFLKTLALVGTVGAVLASQSLPASADTFADILAAKKIRIATDLAIPPSGMLDANLKPVGSDVETAQQLAKDWGVEVEFVQTTGATRIPNLQTNKADIVISTLSVTPERAQVIDFSKPYAGLQSVIAAPAASPIKDWADLKGQAITVTRGTTQDTELTKMAAEHGFTVTRYDDDATMVTAAVSGQAKLIATSATLVKQVHDKNPTLAFEPKITIRVLNLAIGVRKNEPELLAKLNEWVASNLQNGKLNEIYQKYHGTPIPAEIVNPK</sequence>
<dbReference type="PANTHER" id="PTHR35936">
    <property type="entry name" value="MEMBRANE-BOUND LYTIC MUREIN TRANSGLYCOSYLASE F"/>
    <property type="match status" value="1"/>
</dbReference>
<dbReference type="EMBL" id="JACXXJ020000003">
    <property type="protein sequence ID" value="MBF2714198.1"/>
    <property type="molecule type" value="Genomic_DNA"/>
</dbReference>
<dbReference type="InterPro" id="IPR001638">
    <property type="entry name" value="Solute-binding_3/MltF_N"/>
</dbReference>
<dbReference type="Proteomes" id="UP000436911">
    <property type="component" value="Unassembled WGS sequence"/>
</dbReference>